<dbReference type="PANTHER" id="PTHR43790">
    <property type="entry name" value="CARBOHYDRATE TRANSPORT ATP-BINDING PROTEIN MG119-RELATED"/>
    <property type="match status" value="1"/>
</dbReference>
<evidence type="ECO:0000256" key="6">
    <source>
        <dbReference type="ARBA" id="ARBA00022597"/>
    </source>
</evidence>
<dbReference type="InterPro" id="IPR027417">
    <property type="entry name" value="P-loop_NTPase"/>
</dbReference>
<dbReference type="InterPro" id="IPR050107">
    <property type="entry name" value="ABC_carbohydrate_import_ATPase"/>
</dbReference>
<dbReference type="InterPro" id="IPR017871">
    <property type="entry name" value="ABC_transporter-like_CS"/>
</dbReference>
<comment type="subcellular location">
    <subcellularLocation>
        <location evidence="2">Cell inner membrane</location>
    </subcellularLocation>
    <subcellularLocation>
        <location evidence="1">Cell membrane</location>
        <topology evidence="1">Peripheral membrane protein</topology>
    </subcellularLocation>
</comment>
<dbReference type="AlphaFoldDB" id="A0A643EY47"/>
<evidence type="ECO:0000256" key="7">
    <source>
        <dbReference type="ARBA" id="ARBA00022737"/>
    </source>
</evidence>
<dbReference type="GO" id="GO:0005524">
    <property type="term" value="F:ATP binding"/>
    <property type="evidence" value="ECO:0007669"/>
    <property type="project" value="UniProtKB-KW"/>
</dbReference>
<evidence type="ECO:0000256" key="3">
    <source>
        <dbReference type="ARBA" id="ARBA00005417"/>
    </source>
</evidence>
<dbReference type="GO" id="GO:0005886">
    <property type="term" value="C:plasma membrane"/>
    <property type="evidence" value="ECO:0007669"/>
    <property type="project" value="UniProtKB-SubCell"/>
</dbReference>
<dbReference type="FunFam" id="3.40.50.300:FF:000127">
    <property type="entry name" value="Ribose import ATP-binding protein RbsA"/>
    <property type="match status" value="1"/>
</dbReference>
<dbReference type="RefSeq" id="WP_024900151.1">
    <property type="nucleotide sequence ID" value="NZ_JAGDYO010000005.1"/>
</dbReference>
<dbReference type="InterPro" id="IPR003439">
    <property type="entry name" value="ABC_transporter-like_ATP-bd"/>
</dbReference>
<dbReference type="PANTHER" id="PTHR43790:SF3">
    <property type="entry name" value="D-ALLOSE IMPORT ATP-BINDING PROTEIN ALSA-RELATED"/>
    <property type="match status" value="1"/>
</dbReference>
<dbReference type="CDD" id="cd03216">
    <property type="entry name" value="ABC_Carb_Monos_I"/>
    <property type="match status" value="1"/>
</dbReference>
<dbReference type="EMBL" id="VZPE01000006">
    <property type="protein sequence ID" value="KAB0570711.1"/>
    <property type="molecule type" value="Genomic_DNA"/>
</dbReference>
<keyword evidence="9 13" id="KW-0067">ATP-binding</keyword>
<evidence type="ECO:0000256" key="5">
    <source>
        <dbReference type="ARBA" id="ARBA00022475"/>
    </source>
</evidence>
<keyword evidence="10" id="KW-1278">Translocase</keyword>
<gene>
    <name evidence="13" type="ORF">F7Q93_15910</name>
</gene>
<dbReference type="Pfam" id="PF00005">
    <property type="entry name" value="ABC_tran"/>
    <property type="match status" value="2"/>
</dbReference>
<evidence type="ECO:0000256" key="10">
    <source>
        <dbReference type="ARBA" id="ARBA00022967"/>
    </source>
</evidence>
<dbReference type="Gene3D" id="3.40.50.300">
    <property type="entry name" value="P-loop containing nucleotide triphosphate hydrolases"/>
    <property type="match status" value="2"/>
</dbReference>
<keyword evidence="4" id="KW-0813">Transport</keyword>
<proteinExistence type="inferred from homology"/>
<reference evidence="13" key="1">
    <citation type="submission" date="2019-09" db="EMBL/GenBank/DDBJ databases">
        <title>Draft genome sequences of 48 bacterial type strains from the CCUG.</title>
        <authorList>
            <person name="Tunovic T."/>
            <person name="Pineiro-Iglesias B."/>
            <person name="Unosson C."/>
            <person name="Inganas E."/>
            <person name="Ohlen M."/>
            <person name="Cardew S."/>
            <person name="Jensie-Markopoulos S."/>
            <person name="Salva-Serra F."/>
            <person name="Jaen-Luchoro D."/>
            <person name="Karlsson R."/>
            <person name="Svensson-Stadler L."/>
            <person name="Chun J."/>
            <person name="Moore E."/>
        </authorList>
    </citation>
    <scope>NUCLEOTIDE SEQUENCE</scope>
    <source>
        <strain evidence="13">CCUG 50899</strain>
    </source>
</reference>
<feature type="domain" description="ABC transporter" evidence="12">
    <location>
        <begin position="17"/>
        <end position="252"/>
    </location>
</feature>
<evidence type="ECO:0000313" key="13">
    <source>
        <dbReference type="EMBL" id="KAB0570711.1"/>
    </source>
</evidence>
<evidence type="ECO:0000256" key="9">
    <source>
        <dbReference type="ARBA" id="ARBA00022840"/>
    </source>
</evidence>
<dbReference type="InterPro" id="IPR003593">
    <property type="entry name" value="AAA+_ATPase"/>
</dbReference>
<sequence>MSPDRKTIEGKHGEVVLSAHDVAKAYGRINALKGVNFEIRRGQVTTLFGENGAGKSTLMKVLSGVIQPTSGTIVLDGEPVVFNSSTEARDRGISIIHQELSLAPNMNVRDNIFMGREIRGATGVNFAEEERLTRELLAELEEDIDPLTPVEELRLGQQQVVEIARALSVNSRILIMDEPTSALSASEVEVLFKVIRDLTARGVAIVYISHHLEEALQITDHAVVLRDGAMTAYAPRAEIDLEWIVRNMVGENFDLGSPPTGYEWGDVALSVEGLTVQDKSGDFALVDNMSLNVRAGEIVCIYGLMGAGRTELLETVAGRLKANSGSILLEGRDVAGLTIAQRIDQGLVLVPEDRQRDGLVQTMTVGRNLSLASIGEMTKGLFTSTKREKNIVDQSIRNVHIKTDGGEAAIGSLSGGNQQKVVIGKMLATEPKVILLDEPSRGIDIGAKAEVFKLLAEKAKDGLAVVYTTSEVGECLSIAHRIIVMHRGRISAEFGSDVSKEKIMAASGESMVGH</sequence>
<dbReference type="CDD" id="cd03215">
    <property type="entry name" value="ABC_Carb_Monos_II"/>
    <property type="match status" value="1"/>
</dbReference>
<evidence type="ECO:0000256" key="2">
    <source>
        <dbReference type="ARBA" id="ARBA00004533"/>
    </source>
</evidence>
<evidence type="ECO:0000256" key="1">
    <source>
        <dbReference type="ARBA" id="ARBA00004202"/>
    </source>
</evidence>
<keyword evidence="11" id="KW-0472">Membrane</keyword>
<dbReference type="PROSITE" id="PS00211">
    <property type="entry name" value="ABC_TRANSPORTER_1"/>
    <property type="match status" value="1"/>
</dbReference>
<keyword evidence="8" id="KW-0547">Nucleotide-binding</keyword>
<keyword evidence="6" id="KW-0762">Sugar transport</keyword>
<evidence type="ECO:0000256" key="11">
    <source>
        <dbReference type="ARBA" id="ARBA00023136"/>
    </source>
</evidence>
<dbReference type="GO" id="GO:0016887">
    <property type="term" value="F:ATP hydrolysis activity"/>
    <property type="evidence" value="ECO:0007669"/>
    <property type="project" value="InterPro"/>
</dbReference>
<evidence type="ECO:0000256" key="4">
    <source>
        <dbReference type="ARBA" id="ARBA00022448"/>
    </source>
</evidence>
<keyword evidence="7" id="KW-0677">Repeat</keyword>
<protein>
    <submittedName>
        <fullName evidence="13">Sugar ABC transporter ATP-binding protein</fullName>
    </submittedName>
</protein>
<evidence type="ECO:0000256" key="8">
    <source>
        <dbReference type="ARBA" id="ARBA00022741"/>
    </source>
</evidence>
<dbReference type="SUPFAM" id="SSF52540">
    <property type="entry name" value="P-loop containing nucleoside triphosphate hydrolases"/>
    <property type="match status" value="2"/>
</dbReference>
<evidence type="ECO:0000259" key="12">
    <source>
        <dbReference type="PROSITE" id="PS50893"/>
    </source>
</evidence>
<dbReference type="GeneID" id="301928457"/>
<feature type="domain" description="ABC transporter" evidence="12">
    <location>
        <begin position="269"/>
        <end position="512"/>
    </location>
</feature>
<comment type="similarity">
    <text evidence="3">Belongs to the ABC transporter superfamily.</text>
</comment>
<dbReference type="SMART" id="SM00382">
    <property type="entry name" value="AAA"/>
    <property type="match status" value="2"/>
</dbReference>
<comment type="caution">
    <text evidence="13">The sequence shown here is derived from an EMBL/GenBank/DDBJ whole genome shotgun (WGS) entry which is preliminary data.</text>
</comment>
<name>A0A643EY47_9HYPH</name>
<keyword evidence="5" id="KW-1003">Cell membrane</keyword>
<accession>A0A643EY47</accession>
<dbReference type="PROSITE" id="PS50893">
    <property type="entry name" value="ABC_TRANSPORTER_2"/>
    <property type="match status" value="2"/>
</dbReference>
<organism evidence="13">
    <name type="scientific">Brucella pituitosa</name>
    <dbReference type="NCBI Taxonomy" id="571256"/>
    <lineage>
        <taxon>Bacteria</taxon>
        <taxon>Pseudomonadati</taxon>
        <taxon>Pseudomonadota</taxon>
        <taxon>Alphaproteobacteria</taxon>
        <taxon>Hyphomicrobiales</taxon>
        <taxon>Brucellaceae</taxon>
        <taxon>Brucella/Ochrobactrum group</taxon>
        <taxon>Brucella</taxon>
    </lineage>
</organism>